<evidence type="ECO:0000313" key="12">
    <source>
        <dbReference type="Proteomes" id="UP000536179"/>
    </source>
</evidence>
<dbReference type="AlphaFoldDB" id="A0A7W5H9P7"/>
<keyword evidence="8 9" id="KW-0411">Iron-sulfur</keyword>
<dbReference type="InterPro" id="IPR001989">
    <property type="entry name" value="Radical_activat_CS"/>
</dbReference>
<evidence type="ECO:0000256" key="6">
    <source>
        <dbReference type="ARBA" id="ARBA00023002"/>
    </source>
</evidence>
<comment type="catalytic activity">
    <reaction evidence="9">
        <text>glycyl-[formate C-acetyltransferase] + reduced [flavodoxin] + S-adenosyl-L-methionine = glycin-2-yl radical-[formate C-acetyltransferase] + semiquinone [flavodoxin] + 5'-deoxyadenosine + L-methionine + H(+)</text>
        <dbReference type="Rhea" id="RHEA:19225"/>
        <dbReference type="Rhea" id="RHEA-COMP:10622"/>
        <dbReference type="Rhea" id="RHEA-COMP:12190"/>
        <dbReference type="Rhea" id="RHEA-COMP:12191"/>
        <dbReference type="Rhea" id="RHEA-COMP:14480"/>
        <dbReference type="ChEBI" id="CHEBI:15378"/>
        <dbReference type="ChEBI" id="CHEBI:17319"/>
        <dbReference type="ChEBI" id="CHEBI:29947"/>
        <dbReference type="ChEBI" id="CHEBI:32722"/>
        <dbReference type="ChEBI" id="CHEBI:57618"/>
        <dbReference type="ChEBI" id="CHEBI:57844"/>
        <dbReference type="ChEBI" id="CHEBI:59789"/>
        <dbReference type="ChEBI" id="CHEBI:140311"/>
        <dbReference type="EC" id="1.97.1.4"/>
    </reaction>
</comment>
<dbReference type="SUPFAM" id="SSF102114">
    <property type="entry name" value="Radical SAM enzymes"/>
    <property type="match status" value="1"/>
</dbReference>
<keyword evidence="9" id="KW-0963">Cytoplasm</keyword>
<dbReference type="GO" id="GO:0046872">
    <property type="term" value="F:metal ion binding"/>
    <property type="evidence" value="ECO:0007669"/>
    <property type="project" value="UniProtKB-UniRule"/>
</dbReference>
<keyword evidence="12" id="KW-1185">Reference proteome</keyword>
<keyword evidence="5 9" id="KW-0479">Metal-binding</keyword>
<dbReference type="GO" id="GO:0005737">
    <property type="term" value="C:cytoplasm"/>
    <property type="evidence" value="ECO:0007669"/>
    <property type="project" value="UniProtKB-SubCell"/>
</dbReference>
<comment type="caution">
    <text evidence="11">The sequence shown here is derived from an EMBL/GenBank/DDBJ whole genome shotgun (WGS) entry which is preliminary data.</text>
</comment>
<comment type="subcellular location">
    <subcellularLocation>
        <location evidence="9">Cytoplasm</location>
    </subcellularLocation>
</comment>
<dbReference type="PROSITE" id="PS01087">
    <property type="entry name" value="RADICAL_ACTIVATING"/>
    <property type="match status" value="1"/>
</dbReference>
<feature type="domain" description="Radical SAM core" evidence="10">
    <location>
        <begin position="65"/>
        <end position="285"/>
    </location>
</feature>
<keyword evidence="11" id="KW-0456">Lyase</keyword>
<evidence type="ECO:0000256" key="5">
    <source>
        <dbReference type="ARBA" id="ARBA00022723"/>
    </source>
</evidence>
<protein>
    <recommendedName>
        <fullName evidence="9">Pyruvate formate-lyase-activating enzyme</fullName>
        <ecNumber evidence="9">1.97.1.4</ecNumber>
    </recommendedName>
</protein>
<dbReference type="InterPro" id="IPR007197">
    <property type="entry name" value="rSAM"/>
</dbReference>
<sequence>MEDRIHSLAHHDCDSGASLQHSCSLDPSIACERERPQEVVAAEKASDSSTSQNGYIHSIETCGTVDGPGLRYVMFLSGCPLRCLYCHNPDAQGKPHGEIRTSESVIKEVLRYRNFIRRGGITISGGEPMMQNEFVHDVFRRAKAEGIHTALDTSGFLGHRASDAMLESVDLVLLDIKGSDPKTYRETTGVALQPTLDFARRLSDLGKSMWIRFVLVPGLTDDETNVRGVAKFVAGLKSVERVEVLPFHKLGESKYEQLGMRYQLGDTPAPTSGQVARCREIFSTEGVTTH</sequence>
<dbReference type="SFLD" id="SFLDG01066">
    <property type="entry name" value="organic_radical-activating_enz"/>
    <property type="match status" value="1"/>
</dbReference>
<dbReference type="Pfam" id="PF04055">
    <property type="entry name" value="Radical_SAM"/>
    <property type="match status" value="1"/>
</dbReference>
<dbReference type="EMBL" id="JACHXU010000035">
    <property type="protein sequence ID" value="MBB3210321.1"/>
    <property type="molecule type" value="Genomic_DNA"/>
</dbReference>
<keyword evidence="6 9" id="KW-0560">Oxidoreductase</keyword>
<dbReference type="InterPro" id="IPR058240">
    <property type="entry name" value="rSAM_sf"/>
</dbReference>
<keyword evidence="11" id="KW-0670">Pyruvate</keyword>
<dbReference type="InterPro" id="IPR034457">
    <property type="entry name" value="Organic_radical-activating"/>
</dbReference>
<evidence type="ECO:0000313" key="11">
    <source>
        <dbReference type="EMBL" id="MBB3210321.1"/>
    </source>
</evidence>
<name>A0A7W5H9P7_9BACT</name>
<dbReference type="InterPro" id="IPR012838">
    <property type="entry name" value="PFL1_activating"/>
</dbReference>
<dbReference type="CDD" id="cd01335">
    <property type="entry name" value="Radical_SAM"/>
    <property type="match status" value="1"/>
</dbReference>
<keyword evidence="3 9" id="KW-0004">4Fe-4S</keyword>
<dbReference type="PIRSF" id="PIRSF000371">
    <property type="entry name" value="PFL_act_enz"/>
    <property type="match status" value="1"/>
</dbReference>
<dbReference type="PROSITE" id="PS51918">
    <property type="entry name" value="RADICAL_SAM"/>
    <property type="match status" value="1"/>
</dbReference>
<dbReference type="PANTHER" id="PTHR30352:SF5">
    <property type="entry name" value="PYRUVATE FORMATE-LYASE 1-ACTIVATING ENZYME"/>
    <property type="match status" value="1"/>
</dbReference>
<comment type="function">
    <text evidence="9">Activation of pyruvate formate-lyase under anaerobic conditions by generation of an organic free radical, using S-adenosylmethionine and reduced flavodoxin as cosubstrates to produce 5'-deoxy-adenosine.</text>
</comment>
<organism evidence="11 12">
    <name type="scientific">Aporhodopirellula rubra</name>
    <dbReference type="NCBI Taxonomy" id="980271"/>
    <lineage>
        <taxon>Bacteria</taxon>
        <taxon>Pseudomonadati</taxon>
        <taxon>Planctomycetota</taxon>
        <taxon>Planctomycetia</taxon>
        <taxon>Pirellulales</taxon>
        <taxon>Pirellulaceae</taxon>
        <taxon>Aporhodopirellula</taxon>
    </lineage>
</organism>
<dbReference type="GO" id="GO:0043365">
    <property type="term" value="F:[formate-C-acetyltransferase]-activating enzyme activity"/>
    <property type="evidence" value="ECO:0007669"/>
    <property type="project" value="UniProtKB-UniRule"/>
</dbReference>
<dbReference type="GO" id="GO:0016829">
    <property type="term" value="F:lyase activity"/>
    <property type="evidence" value="ECO:0007669"/>
    <property type="project" value="UniProtKB-KW"/>
</dbReference>
<dbReference type="GO" id="GO:0051539">
    <property type="term" value="F:4 iron, 4 sulfur cluster binding"/>
    <property type="evidence" value="ECO:0007669"/>
    <property type="project" value="UniProtKB-UniRule"/>
</dbReference>
<dbReference type="Gene3D" id="3.20.20.70">
    <property type="entry name" value="Aldolase class I"/>
    <property type="match status" value="1"/>
</dbReference>
<evidence type="ECO:0000259" key="10">
    <source>
        <dbReference type="PROSITE" id="PS51918"/>
    </source>
</evidence>
<comment type="function">
    <text evidence="1">Activation of pyruvate formate-lyase 1 under anaerobic conditions by generation of an organic free radical, using S-adenosylmethionine and reduced flavodoxin as cosubstrates to produce 5'-deoxy-adenosine.</text>
</comment>
<dbReference type="PANTHER" id="PTHR30352">
    <property type="entry name" value="PYRUVATE FORMATE-LYASE-ACTIVATING ENZYME"/>
    <property type="match status" value="1"/>
</dbReference>
<gene>
    <name evidence="11" type="ORF">FHS27_006168</name>
</gene>
<accession>A0A7W5H9P7</accession>
<comment type="similarity">
    <text evidence="2 9">Belongs to the organic radical-activating enzymes family.</text>
</comment>
<evidence type="ECO:0000256" key="2">
    <source>
        <dbReference type="ARBA" id="ARBA00009777"/>
    </source>
</evidence>
<dbReference type="SFLD" id="SFLDG01067">
    <property type="entry name" value="SPASM/twitch_domain_containing"/>
    <property type="match status" value="1"/>
</dbReference>
<evidence type="ECO:0000256" key="4">
    <source>
        <dbReference type="ARBA" id="ARBA00022691"/>
    </source>
</evidence>
<dbReference type="SFLD" id="SFLDS00029">
    <property type="entry name" value="Radical_SAM"/>
    <property type="match status" value="1"/>
</dbReference>
<keyword evidence="7 9" id="KW-0408">Iron</keyword>
<evidence type="ECO:0000256" key="7">
    <source>
        <dbReference type="ARBA" id="ARBA00023004"/>
    </source>
</evidence>
<evidence type="ECO:0000256" key="3">
    <source>
        <dbReference type="ARBA" id="ARBA00022485"/>
    </source>
</evidence>
<dbReference type="EC" id="1.97.1.4" evidence="9"/>
<dbReference type="RefSeq" id="WP_184309550.1">
    <property type="nucleotide sequence ID" value="NZ_JACHXU010000035.1"/>
</dbReference>
<dbReference type="InterPro" id="IPR012839">
    <property type="entry name" value="Organic_radical_activase"/>
</dbReference>
<evidence type="ECO:0000256" key="8">
    <source>
        <dbReference type="ARBA" id="ARBA00023014"/>
    </source>
</evidence>
<dbReference type="NCBIfam" id="TIGR02493">
    <property type="entry name" value="PFLA"/>
    <property type="match status" value="1"/>
</dbReference>
<dbReference type="InterPro" id="IPR013785">
    <property type="entry name" value="Aldolase_TIM"/>
</dbReference>
<proteinExistence type="inferred from homology"/>
<evidence type="ECO:0000256" key="9">
    <source>
        <dbReference type="RuleBase" id="RU362053"/>
    </source>
</evidence>
<reference evidence="11 12" key="1">
    <citation type="submission" date="2020-08" db="EMBL/GenBank/DDBJ databases">
        <title>Genomic Encyclopedia of Type Strains, Phase III (KMG-III): the genomes of soil and plant-associated and newly described type strains.</title>
        <authorList>
            <person name="Whitman W."/>
        </authorList>
    </citation>
    <scope>NUCLEOTIDE SEQUENCE [LARGE SCALE GENOMIC DNA]</scope>
    <source>
        <strain evidence="11 12">CECT 8075</strain>
    </source>
</reference>
<keyword evidence="4 9" id="KW-0949">S-adenosyl-L-methionine</keyword>
<evidence type="ECO:0000256" key="1">
    <source>
        <dbReference type="ARBA" id="ARBA00002918"/>
    </source>
</evidence>
<dbReference type="Proteomes" id="UP000536179">
    <property type="component" value="Unassembled WGS sequence"/>
</dbReference>
<comment type="cofactor">
    <cofactor evidence="9">
        <name>[4Fe-4S] cluster</name>
        <dbReference type="ChEBI" id="CHEBI:49883"/>
    </cofactor>
    <text evidence="9">Binds 1 [4Fe-4S] cluster. The cluster is coordinated with 3 cysteines and an exchangeable S-adenosyl-L-methionine.</text>
</comment>